<accession>A0A3M7R952</accession>
<dbReference type="Proteomes" id="UP000276133">
    <property type="component" value="Unassembled WGS sequence"/>
</dbReference>
<name>A0A3M7R952_BRAPC</name>
<protein>
    <submittedName>
        <fullName evidence="1">Uncharacterized protein</fullName>
    </submittedName>
</protein>
<keyword evidence="2" id="KW-1185">Reference proteome</keyword>
<proteinExistence type="predicted"/>
<reference evidence="1 2" key="1">
    <citation type="journal article" date="2018" name="Sci. Rep.">
        <title>Genomic signatures of local adaptation to the degree of environmental predictability in rotifers.</title>
        <authorList>
            <person name="Franch-Gras L."/>
            <person name="Hahn C."/>
            <person name="Garcia-Roger E.M."/>
            <person name="Carmona M.J."/>
            <person name="Serra M."/>
            <person name="Gomez A."/>
        </authorList>
    </citation>
    <scope>NUCLEOTIDE SEQUENCE [LARGE SCALE GENOMIC DNA]</scope>
    <source>
        <strain evidence="1">HYR1</strain>
    </source>
</reference>
<dbReference type="EMBL" id="REGN01003915">
    <property type="protein sequence ID" value="RNA20142.1"/>
    <property type="molecule type" value="Genomic_DNA"/>
</dbReference>
<evidence type="ECO:0000313" key="2">
    <source>
        <dbReference type="Proteomes" id="UP000276133"/>
    </source>
</evidence>
<dbReference type="AlphaFoldDB" id="A0A3M7R952"/>
<gene>
    <name evidence="1" type="ORF">BpHYR1_028291</name>
</gene>
<sequence>MSLIVSSLNDSACFLRYWRSGIGFDSWFAKLSRYSLAARTMSLHFFGVSSTLPAKKRQHAAVI</sequence>
<organism evidence="1 2">
    <name type="scientific">Brachionus plicatilis</name>
    <name type="common">Marine rotifer</name>
    <name type="synonym">Brachionus muelleri</name>
    <dbReference type="NCBI Taxonomy" id="10195"/>
    <lineage>
        <taxon>Eukaryota</taxon>
        <taxon>Metazoa</taxon>
        <taxon>Spiralia</taxon>
        <taxon>Gnathifera</taxon>
        <taxon>Rotifera</taxon>
        <taxon>Eurotatoria</taxon>
        <taxon>Monogononta</taxon>
        <taxon>Pseudotrocha</taxon>
        <taxon>Ploima</taxon>
        <taxon>Brachionidae</taxon>
        <taxon>Brachionus</taxon>
    </lineage>
</organism>
<evidence type="ECO:0000313" key="1">
    <source>
        <dbReference type="EMBL" id="RNA20142.1"/>
    </source>
</evidence>
<comment type="caution">
    <text evidence="1">The sequence shown here is derived from an EMBL/GenBank/DDBJ whole genome shotgun (WGS) entry which is preliminary data.</text>
</comment>